<evidence type="ECO:0000313" key="2">
    <source>
        <dbReference type="EMBL" id="RRD48523.1"/>
    </source>
</evidence>
<feature type="transmembrane region" description="Helical" evidence="1">
    <location>
        <begin position="196"/>
        <end position="215"/>
    </location>
</feature>
<dbReference type="Proteomes" id="UP000280935">
    <property type="component" value="Unassembled WGS sequence"/>
</dbReference>
<sequence>MSRGWFGGRLPWLAVLAWLLSFVVVHTHWWLPLDGPWSQQFGERLAAIGELAPALLGAMALYAMTPRLDWIDAQSSRPVRLIDAAGMAATIVAFAALPLLARALFEVSDLYTAFVPEGWTLADPALLAEAAPWSLFVLFSCTILVVLGTTLVGMALVGPLVGAASVVLWLFLLFFLQARGMLDLIHPGRVGMGLGWPDGLLVAAALAAGSAAYWASRSSRRPLAVVAIERFSRG</sequence>
<evidence type="ECO:0000256" key="1">
    <source>
        <dbReference type="SAM" id="Phobius"/>
    </source>
</evidence>
<keyword evidence="1" id="KW-0812">Transmembrane</keyword>
<dbReference type="OrthoDB" id="9862632at2"/>
<feature type="transmembrane region" description="Helical" evidence="1">
    <location>
        <begin position="84"/>
        <end position="105"/>
    </location>
</feature>
<organism evidence="2 3">
    <name type="scientific">Arachnia propionica</name>
    <dbReference type="NCBI Taxonomy" id="1750"/>
    <lineage>
        <taxon>Bacteria</taxon>
        <taxon>Bacillati</taxon>
        <taxon>Actinomycetota</taxon>
        <taxon>Actinomycetes</taxon>
        <taxon>Propionibacteriales</taxon>
        <taxon>Propionibacteriaceae</taxon>
        <taxon>Arachnia</taxon>
    </lineage>
</organism>
<dbReference type="EMBL" id="RQYT01000037">
    <property type="protein sequence ID" value="RRD48523.1"/>
    <property type="molecule type" value="Genomic_DNA"/>
</dbReference>
<feature type="transmembrane region" description="Helical" evidence="1">
    <location>
        <begin position="154"/>
        <end position="176"/>
    </location>
</feature>
<comment type="caution">
    <text evidence="2">The sequence shown here is derived from an EMBL/GenBank/DDBJ whole genome shotgun (WGS) entry which is preliminary data.</text>
</comment>
<reference evidence="2 3" key="1">
    <citation type="submission" date="2018-11" db="EMBL/GenBank/DDBJ databases">
        <title>Genomes From Bacteria Associated with the Canine Oral Cavity: a Test Case for Automated Genome-Based Taxonomic Assignment.</title>
        <authorList>
            <person name="Coil D.A."/>
            <person name="Jospin G."/>
            <person name="Darling A.E."/>
            <person name="Wallis C."/>
            <person name="Davis I.J."/>
            <person name="Harris S."/>
            <person name="Eisen J.A."/>
            <person name="Holcombe L.J."/>
            <person name="O'Flynn C."/>
        </authorList>
    </citation>
    <scope>NUCLEOTIDE SEQUENCE [LARGE SCALE GENOMIC DNA]</scope>
    <source>
        <strain evidence="2 3">OH2822_COT-296</strain>
    </source>
</reference>
<feature type="transmembrane region" description="Helical" evidence="1">
    <location>
        <begin position="12"/>
        <end position="33"/>
    </location>
</feature>
<feature type="transmembrane region" description="Helical" evidence="1">
    <location>
        <begin position="125"/>
        <end position="147"/>
    </location>
</feature>
<keyword evidence="1" id="KW-0472">Membrane</keyword>
<gene>
    <name evidence="2" type="ORF">EII35_12370</name>
</gene>
<keyword evidence="1" id="KW-1133">Transmembrane helix</keyword>
<accession>A0A3P1WVX0</accession>
<name>A0A3P1WVX0_9ACTN</name>
<dbReference type="AlphaFoldDB" id="A0A3P1WVX0"/>
<dbReference type="RefSeq" id="WP_125228776.1">
    <property type="nucleotide sequence ID" value="NZ_RQYT01000037.1"/>
</dbReference>
<protein>
    <submittedName>
        <fullName evidence="2">Uncharacterized protein</fullName>
    </submittedName>
</protein>
<feature type="transmembrane region" description="Helical" evidence="1">
    <location>
        <begin position="45"/>
        <end position="63"/>
    </location>
</feature>
<proteinExistence type="predicted"/>
<evidence type="ECO:0000313" key="3">
    <source>
        <dbReference type="Proteomes" id="UP000280935"/>
    </source>
</evidence>